<organism evidence="3 4">
    <name type="scientific">Streptomyces demainii</name>
    <dbReference type="NCBI Taxonomy" id="588122"/>
    <lineage>
        <taxon>Bacteria</taxon>
        <taxon>Bacillati</taxon>
        <taxon>Actinomycetota</taxon>
        <taxon>Actinomycetes</taxon>
        <taxon>Kitasatosporales</taxon>
        <taxon>Streptomycetaceae</taxon>
        <taxon>Streptomyces</taxon>
    </lineage>
</organism>
<reference evidence="3 4" key="1">
    <citation type="submission" date="2023-07" db="EMBL/GenBank/DDBJ databases">
        <title>Sequencing the genomes of 1000 actinobacteria strains.</title>
        <authorList>
            <person name="Klenk H.-P."/>
        </authorList>
    </citation>
    <scope>NUCLEOTIDE SEQUENCE [LARGE SCALE GENOMIC DNA]</scope>
    <source>
        <strain evidence="3 4">DSM 41600</strain>
    </source>
</reference>
<gene>
    <name evidence="3" type="ORF">JOF35_008703</name>
</gene>
<dbReference type="Proteomes" id="UP001234880">
    <property type="component" value="Unassembled WGS sequence"/>
</dbReference>
<dbReference type="Pfam" id="PF00668">
    <property type="entry name" value="Condensation"/>
    <property type="match status" value="1"/>
</dbReference>
<proteinExistence type="predicted"/>
<dbReference type="PANTHER" id="PTHR45527:SF1">
    <property type="entry name" value="FATTY ACID SYNTHASE"/>
    <property type="match status" value="1"/>
</dbReference>
<dbReference type="InterPro" id="IPR001242">
    <property type="entry name" value="Condensation_dom"/>
</dbReference>
<sequence length="141" mass="15258">METYTGALERFTVDAEVSRRLSTLSQSEGTTPFVTLLTTFQILLSRYTGQLDIAVAVPVLGRSRPDLDPLIGCFVNTLPVRVDLSGNPTFREALERVGDQTLDAFDHMDTSSTRSSGPSSPSATRATRPWCRCPSACSATA</sequence>
<evidence type="ECO:0000256" key="1">
    <source>
        <dbReference type="SAM" id="MobiDB-lite"/>
    </source>
</evidence>
<name>A0ABT9L6N3_9ACTN</name>
<dbReference type="EMBL" id="JAURUE010000002">
    <property type="protein sequence ID" value="MDP9616365.1"/>
    <property type="molecule type" value="Genomic_DNA"/>
</dbReference>
<dbReference type="Gene3D" id="3.30.559.30">
    <property type="entry name" value="Nonribosomal peptide synthetase, condensation domain"/>
    <property type="match status" value="1"/>
</dbReference>
<feature type="domain" description="Condensation" evidence="2">
    <location>
        <begin position="6"/>
        <end position="109"/>
    </location>
</feature>
<accession>A0ABT9L6N3</accession>
<evidence type="ECO:0000259" key="2">
    <source>
        <dbReference type="Pfam" id="PF00668"/>
    </source>
</evidence>
<comment type="caution">
    <text evidence="3">The sequence shown here is derived from an EMBL/GenBank/DDBJ whole genome shotgun (WGS) entry which is preliminary data.</text>
</comment>
<dbReference type="SUPFAM" id="SSF52777">
    <property type="entry name" value="CoA-dependent acyltransferases"/>
    <property type="match status" value="1"/>
</dbReference>
<evidence type="ECO:0000313" key="3">
    <source>
        <dbReference type="EMBL" id="MDP9616365.1"/>
    </source>
</evidence>
<feature type="region of interest" description="Disordered" evidence="1">
    <location>
        <begin position="107"/>
        <end position="129"/>
    </location>
</feature>
<evidence type="ECO:0000313" key="4">
    <source>
        <dbReference type="Proteomes" id="UP001234880"/>
    </source>
</evidence>
<keyword evidence="4" id="KW-1185">Reference proteome</keyword>
<dbReference type="PANTHER" id="PTHR45527">
    <property type="entry name" value="NONRIBOSOMAL PEPTIDE SYNTHETASE"/>
    <property type="match status" value="1"/>
</dbReference>
<feature type="compositionally biased region" description="Low complexity" evidence="1">
    <location>
        <begin position="110"/>
        <end position="127"/>
    </location>
</feature>
<protein>
    <submittedName>
        <fullName evidence="3">Non-ribosomal peptide synthetase component F</fullName>
    </submittedName>
</protein>